<keyword evidence="3" id="KW-0949">S-adenosyl-L-methionine</keyword>
<proteinExistence type="predicted"/>
<organism evidence="5 6">
    <name type="scientific">Hydrogenovibrio thermophilus</name>
    <dbReference type="NCBI Taxonomy" id="265883"/>
    <lineage>
        <taxon>Bacteria</taxon>
        <taxon>Pseudomonadati</taxon>
        <taxon>Pseudomonadota</taxon>
        <taxon>Gammaproteobacteria</taxon>
        <taxon>Thiotrichales</taxon>
        <taxon>Piscirickettsiaceae</taxon>
        <taxon>Hydrogenovibrio</taxon>
    </lineage>
</organism>
<dbReference type="InterPro" id="IPR026170">
    <property type="entry name" value="FAM173A/B"/>
</dbReference>
<dbReference type="SUPFAM" id="SSF53335">
    <property type="entry name" value="S-adenosyl-L-methionine-dependent methyltransferases"/>
    <property type="match status" value="1"/>
</dbReference>
<evidence type="ECO:0000256" key="4">
    <source>
        <dbReference type="SAM" id="Phobius"/>
    </source>
</evidence>
<dbReference type="EMBL" id="CP035033">
    <property type="protein sequence ID" value="QAB16476.1"/>
    <property type="molecule type" value="Genomic_DNA"/>
</dbReference>
<dbReference type="GO" id="GO:0032259">
    <property type="term" value="P:methylation"/>
    <property type="evidence" value="ECO:0007669"/>
    <property type="project" value="UniProtKB-KW"/>
</dbReference>
<accession>A0A410H6G8</accession>
<feature type="transmembrane region" description="Helical" evidence="4">
    <location>
        <begin position="7"/>
        <end position="30"/>
    </location>
</feature>
<dbReference type="Gene3D" id="3.40.50.150">
    <property type="entry name" value="Vaccinia Virus protein VP39"/>
    <property type="match status" value="1"/>
</dbReference>
<name>A0A410H6G8_9GAMM</name>
<keyword evidence="2 5" id="KW-0808">Transferase</keyword>
<dbReference type="PANTHER" id="PTHR13610:SF9">
    <property type="entry name" value="FI06469P"/>
    <property type="match status" value="1"/>
</dbReference>
<gene>
    <name evidence="5" type="ORF">EPV75_08030</name>
</gene>
<dbReference type="CDD" id="cd02440">
    <property type="entry name" value="AdoMet_MTases"/>
    <property type="match status" value="1"/>
</dbReference>
<feature type="transmembrane region" description="Helical" evidence="4">
    <location>
        <begin position="83"/>
        <end position="101"/>
    </location>
</feature>
<dbReference type="Proteomes" id="UP000285478">
    <property type="component" value="Chromosome"/>
</dbReference>
<evidence type="ECO:0000256" key="1">
    <source>
        <dbReference type="ARBA" id="ARBA00022603"/>
    </source>
</evidence>
<keyword evidence="1 5" id="KW-0489">Methyltransferase</keyword>
<evidence type="ECO:0000256" key="2">
    <source>
        <dbReference type="ARBA" id="ARBA00022679"/>
    </source>
</evidence>
<evidence type="ECO:0000256" key="3">
    <source>
        <dbReference type="ARBA" id="ARBA00022691"/>
    </source>
</evidence>
<evidence type="ECO:0000313" key="6">
    <source>
        <dbReference type="Proteomes" id="UP000285478"/>
    </source>
</evidence>
<dbReference type="GO" id="GO:0016279">
    <property type="term" value="F:protein-lysine N-methyltransferase activity"/>
    <property type="evidence" value="ECO:0007669"/>
    <property type="project" value="InterPro"/>
</dbReference>
<keyword evidence="4" id="KW-1133">Transmembrane helix</keyword>
<sequence>MARFPKIIVALLAQMVALAVLAGIVWWLPWVVSPPYPLWALVIAQGVLAAFLSCRMGLPCWWRIIQFSLPVGLYLGVHYAINPVWALGIFLVLWLVFFNAIKERVPLYLTNATTRNALKRLIKRRKSVRFLDLGCGLGGNVVFMAQQVNVERSDGVETAPIPYLIAKLYSLLRGGDVFAMDLWKTQLDYYDVVYAFLSPEPMPKLWEKIREEMREDAVFVSNSFAVPDVEPSEVWSLSDRRETQLYVYYLSDFKTRPQGFADEAES</sequence>
<dbReference type="KEGG" id="htr:EPV75_08030"/>
<dbReference type="AlphaFoldDB" id="A0A410H6G8"/>
<keyword evidence="6" id="KW-1185">Reference proteome</keyword>
<evidence type="ECO:0000313" key="5">
    <source>
        <dbReference type="EMBL" id="QAB16476.1"/>
    </source>
</evidence>
<feature type="transmembrane region" description="Helical" evidence="4">
    <location>
        <begin position="36"/>
        <end position="53"/>
    </location>
</feature>
<dbReference type="PANTHER" id="PTHR13610">
    <property type="entry name" value="METHYLTRANSFERASE DOMAIN-CONTAINING PROTEIN"/>
    <property type="match status" value="1"/>
</dbReference>
<protein>
    <submittedName>
        <fullName evidence="5">Class I SAM-dependent methyltransferase</fullName>
    </submittedName>
</protein>
<keyword evidence="4" id="KW-0472">Membrane</keyword>
<reference evidence="5 6" key="1">
    <citation type="journal article" date="2018" name="Environ. Microbiol.">
        <title>Genomes of ubiquitous marine and hypersaline Hydrogenovibrio, Thiomicrorhabdus and Thiomicrospira spp. encode a diversity of mechanisms to sustain chemolithoautotrophy in heterogeneous environments.</title>
        <authorList>
            <person name="Scott K.M."/>
            <person name="Williams J."/>
            <person name="Porter C.M.B."/>
            <person name="Russel S."/>
            <person name="Harmer T.L."/>
            <person name="Paul J.H."/>
            <person name="Antonen K.M."/>
            <person name="Bridges M.K."/>
            <person name="Camper G.J."/>
            <person name="Campla C.K."/>
            <person name="Casella L.G."/>
            <person name="Chase E."/>
            <person name="Conrad J.W."/>
            <person name="Cruz M.C."/>
            <person name="Dunlap D.S."/>
            <person name="Duran L."/>
            <person name="Fahsbender E.M."/>
            <person name="Goldsmith D.B."/>
            <person name="Keeley R.F."/>
            <person name="Kondoff M.R."/>
            <person name="Kussy B.I."/>
            <person name="Lane M.K."/>
            <person name="Lawler S."/>
            <person name="Leigh B.A."/>
            <person name="Lewis C."/>
            <person name="Lostal L.M."/>
            <person name="Marking D."/>
            <person name="Mancera P.A."/>
            <person name="McClenthan E.C."/>
            <person name="McIntyre E.A."/>
            <person name="Mine J.A."/>
            <person name="Modi S."/>
            <person name="Moore B.D."/>
            <person name="Morgan W.A."/>
            <person name="Nelson K.M."/>
            <person name="Nguyen K.N."/>
            <person name="Ogburn N."/>
            <person name="Parrino D.G."/>
            <person name="Pedapudi A.D."/>
            <person name="Pelham R.P."/>
            <person name="Preece A.M."/>
            <person name="Rampersad E.A."/>
            <person name="Richardson J.C."/>
            <person name="Rodgers C.M."/>
            <person name="Schaffer B.L."/>
            <person name="Sheridan N.E."/>
            <person name="Solone M.R."/>
            <person name="Staley Z.R."/>
            <person name="Tabuchi M."/>
            <person name="Waide R.J."/>
            <person name="Wanjugi P.W."/>
            <person name="Young S."/>
            <person name="Clum A."/>
            <person name="Daum C."/>
            <person name="Huntemann M."/>
            <person name="Ivanova N."/>
            <person name="Kyrpides N."/>
            <person name="Mikhailova N."/>
            <person name="Palaniappan K."/>
            <person name="Pillay M."/>
            <person name="Reddy T.B.K."/>
            <person name="Shapiro N."/>
            <person name="Stamatis D."/>
            <person name="Varghese N."/>
            <person name="Woyke T."/>
            <person name="Boden R."/>
            <person name="Freyermuth S.K."/>
            <person name="Kerfeld C.A."/>
        </authorList>
    </citation>
    <scope>NUCLEOTIDE SEQUENCE [LARGE SCALE GENOMIC DNA]</scope>
    <source>
        <strain evidence="5 6">JR-2</strain>
    </source>
</reference>
<dbReference type="InterPro" id="IPR029063">
    <property type="entry name" value="SAM-dependent_MTases_sf"/>
</dbReference>
<keyword evidence="4" id="KW-0812">Transmembrane</keyword>